<dbReference type="KEGG" id="atl:Athai_35300"/>
<feature type="chain" id="PRO_5038591871" description="Lipoprotein LpqN" evidence="1">
    <location>
        <begin position="22"/>
        <end position="184"/>
    </location>
</feature>
<sequence>MRTLVALLGTAVLLLTGCGTAPRQAPTAASTAPPPTTVTFRTPTGFRSAHDYTILVPLTPHGDAQWRVPSGEPEGLDVIFVESYVLSADSDRWSDARKRRQIHDWAGKVHATRASEPTRATVAGLPAYQQRINQPDGDDTLRYDATFVFTGRFLVQVGCQWDQHPTLIRTACRQVLATLTIGAV</sequence>
<name>A0A7R7DQR2_9ACTN</name>
<dbReference type="AlphaFoldDB" id="A0A7R7DQR2"/>
<accession>A0A7R7DQR2</accession>
<proteinExistence type="predicted"/>
<gene>
    <name evidence="2" type="ORF">Athai_35300</name>
</gene>
<dbReference type="EMBL" id="AP023355">
    <property type="protein sequence ID" value="BCJ36027.1"/>
    <property type="molecule type" value="Genomic_DNA"/>
</dbReference>
<feature type="signal peptide" evidence="1">
    <location>
        <begin position="1"/>
        <end position="21"/>
    </location>
</feature>
<keyword evidence="1" id="KW-0732">Signal</keyword>
<protein>
    <recommendedName>
        <fullName evidence="4">Lipoprotein LpqN</fullName>
    </recommendedName>
</protein>
<evidence type="ECO:0000256" key="1">
    <source>
        <dbReference type="SAM" id="SignalP"/>
    </source>
</evidence>
<dbReference type="Proteomes" id="UP000611640">
    <property type="component" value="Chromosome"/>
</dbReference>
<evidence type="ECO:0008006" key="4">
    <source>
        <dbReference type="Google" id="ProtNLM"/>
    </source>
</evidence>
<evidence type="ECO:0000313" key="3">
    <source>
        <dbReference type="Proteomes" id="UP000611640"/>
    </source>
</evidence>
<keyword evidence="3" id="KW-1185">Reference proteome</keyword>
<evidence type="ECO:0000313" key="2">
    <source>
        <dbReference type="EMBL" id="BCJ36027.1"/>
    </source>
</evidence>
<reference evidence="2 3" key="1">
    <citation type="submission" date="2020-08" db="EMBL/GenBank/DDBJ databases">
        <title>Whole genome shotgun sequence of Actinocatenispora thailandica NBRC 105041.</title>
        <authorList>
            <person name="Komaki H."/>
            <person name="Tamura T."/>
        </authorList>
    </citation>
    <scope>NUCLEOTIDE SEQUENCE [LARGE SCALE GENOMIC DNA]</scope>
    <source>
        <strain evidence="2 3">NBRC 105041</strain>
    </source>
</reference>
<organism evidence="2 3">
    <name type="scientific">Actinocatenispora thailandica</name>
    <dbReference type="NCBI Taxonomy" id="227318"/>
    <lineage>
        <taxon>Bacteria</taxon>
        <taxon>Bacillati</taxon>
        <taxon>Actinomycetota</taxon>
        <taxon>Actinomycetes</taxon>
        <taxon>Micromonosporales</taxon>
        <taxon>Micromonosporaceae</taxon>
        <taxon>Actinocatenispora</taxon>
    </lineage>
</organism>